<feature type="transmembrane region" description="Helical" evidence="1">
    <location>
        <begin position="52"/>
        <end position="70"/>
    </location>
</feature>
<organism evidence="2 3">
    <name type="scientific">Phaeobacter porticola</name>
    <dbReference type="NCBI Taxonomy" id="1844006"/>
    <lineage>
        <taxon>Bacteria</taxon>
        <taxon>Pseudomonadati</taxon>
        <taxon>Pseudomonadota</taxon>
        <taxon>Alphaproteobacteria</taxon>
        <taxon>Rhodobacterales</taxon>
        <taxon>Roseobacteraceae</taxon>
        <taxon>Phaeobacter</taxon>
    </lineage>
</organism>
<evidence type="ECO:0000313" key="2">
    <source>
        <dbReference type="EMBL" id="APG45491.1"/>
    </source>
</evidence>
<protein>
    <submittedName>
        <fullName evidence="2">Uncharacterized protein</fullName>
    </submittedName>
</protein>
<sequence length="186" mass="20115">MRMICLALLAFAEAVALRDAAVASPVQHVLVQMPLLALAGFMSAWNLKAPRGWAVPLLLAALTVFLFWMLPRNVDWALSPGGEAAKYITLPLLLGIPLRLSWPWLGPILRGFIKANALSMLGVLGFLYTHAPVRICNSYLVSAQQDLGFAFLYLAAALACLWAIPVLFGNPRWLPLSSSGCAKCGV</sequence>
<reference evidence="3" key="1">
    <citation type="submission" date="2016-07" db="EMBL/GenBank/DDBJ databases">
        <title>Phaeobacter portensis sp. nov., a tropodithietic acid producing bacterium isolated from a German harbor.</title>
        <authorList>
            <person name="Freese H.M."/>
            <person name="Bunk B."/>
            <person name="Breider S."/>
            <person name="Brinkhoff T."/>
        </authorList>
    </citation>
    <scope>NUCLEOTIDE SEQUENCE [LARGE SCALE GENOMIC DNA]</scope>
    <source>
        <strain evidence="3">P97</strain>
    </source>
</reference>
<dbReference type="KEGG" id="php:PhaeoP97_00033"/>
<dbReference type="AlphaFoldDB" id="A0A1L3I042"/>
<evidence type="ECO:0000256" key="1">
    <source>
        <dbReference type="SAM" id="Phobius"/>
    </source>
</evidence>
<feature type="transmembrane region" description="Helical" evidence="1">
    <location>
        <begin position="149"/>
        <end position="168"/>
    </location>
</feature>
<accession>A0A1L3I042</accession>
<dbReference type="Proteomes" id="UP000183859">
    <property type="component" value="Chromosome"/>
</dbReference>
<gene>
    <name evidence="2" type="ORF">PhaeoP97_00033</name>
</gene>
<keyword evidence="1" id="KW-1133">Transmembrane helix</keyword>
<dbReference type="RefSeq" id="WP_072503345.1">
    <property type="nucleotide sequence ID" value="NZ_CP016364.1"/>
</dbReference>
<dbReference type="STRING" id="1844006.PhaeoP97_00033"/>
<dbReference type="EMBL" id="CP016364">
    <property type="protein sequence ID" value="APG45491.1"/>
    <property type="molecule type" value="Genomic_DNA"/>
</dbReference>
<keyword evidence="3" id="KW-1185">Reference proteome</keyword>
<keyword evidence="1" id="KW-0812">Transmembrane</keyword>
<keyword evidence="1" id="KW-0472">Membrane</keyword>
<feature type="transmembrane region" description="Helical" evidence="1">
    <location>
        <begin position="108"/>
        <end position="128"/>
    </location>
</feature>
<evidence type="ECO:0000313" key="3">
    <source>
        <dbReference type="Proteomes" id="UP000183859"/>
    </source>
</evidence>
<name>A0A1L3I042_9RHOB</name>
<proteinExistence type="predicted"/>